<gene>
    <name evidence="1" type="ORF">LCGC14_2385350</name>
</gene>
<dbReference type="EMBL" id="LAZR01035472">
    <property type="protein sequence ID" value="KKL27419.1"/>
    <property type="molecule type" value="Genomic_DNA"/>
</dbReference>
<protein>
    <submittedName>
        <fullName evidence="1">Uncharacterized protein</fullName>
    </submittedName>
</protein>
<reference evidence="1" key="1">
    <citation type="journal article" date="2015" name="Nature">
        <title>Complex archaea that bridge the gap between prokaryotes and eukaryotes.</title>
        <authorList>
            <person name="Spang A."/>
            <person name="Saw J.H."/>
            <person name="Jorgensen S.L."/>
            <person name="Zaremba-Niedzwiedzka K."/>
            <person name="Martijn J."/>
            <person name="Lind A.E."/>
            <person name="van Eijk R."/>
            <person name="Schleper C."/>
            <person name="Guy L."/>
            <person name="Ettema T.J."/>
        </authorList>
    </citation>
    <scope>NUCLEOTIDE SEQUENCE</scope>
</reference>
<sequence>MIPDRCSVRESKKQCVNPPEFVISVVVDDGEYMDGVTCEKHKEIVSEKVKILQNEAKIPNGKINFSGLKAVGTDCINAKPEDFIQID</sequence>
<comment type="caution">
    <text evidence="1">The sequence shown here is derived from an EMBL/GenBank/DDBJ whole genome shotgun (WGS) entry which is preliminary data.</text>
</comment>
<name>A0A0F9BZU7_9ZZZZ</name>
<organism evidence="1">
    <name type="scientific">marine sediment metagenome</name>
    <dbReference type="NCBI Taxonomy" id="412755"/>
    <lineage>
        <taxon>unclassified sequences</taxon>
        <taxon>metagenomes</taxon>
        <taxon>ecological metagenomes</taxon>
    </lineage>
</organism>
<accession>A0A0F9BZU7</accession>
<proteinExistence type="predicted"/>
<dbReference type="AlphaFoldDB" id="A0A0F9BZU7"/>
<evidence type="ECO:0000313" key="1">
    <source>
        <dbReference type="EMBL" id="KKL27419.1"/>
    </source>
</evidence>